<proteinExistence type="predicted"/>
<dbReference type="GeneID" id="90968186"/>
<dbReference type="RefSeq" id="XP_065987732.1">
    <property type="nucleotide sequence ID" value="XM_066131621.1"/>
</dbReference>
<name>A0A7D5ZBG9_9HYPO</name>
<dbReference type="EMBL" id="CP058937">
    <property type="protein sequence ID" value="QLI73766.1"/>
    <property type="molecule type" value="Genomic_DNA"/>
</dbReference>
<sequence>MERVEFRHFQEFVANLDEYGVFREWDYQTLRSQLAIDLATCETENCGASASVAADALAKFPARNYESSMGPDYEYSIRDGAVYVNRFSLSWINNGPVLV</sequence>
<protein>
    <submittedName>
        <fullName evidence="1">Uncharacterized protein</fullName>
    </submittedName>
</protein>
<evidence type="ECO:0000313" key="1">
    <source>
        <dbReference type="EMBL" id="QLI73766.1"/>
    </source>
</evidence>
<dbReference type="Proteomes" id="UP000510686">
    <property type="component" value="Chromosome 6"/>
</dbReference>
<organism evidence="1 2">
    <name type="scientific">Metarhizium brunneum</name>
    <dbReference type="NCBI Taxonomy" id="500148"/>
    <lineage>
        <taxon>Eukaryota</taxon>
        <taxon>Fungi</taxon>
        <taxon>Dikarya</taxon>
        <taxon>Ascomycota</taxon>
        <taxon>Pezizomycotina</taxon>
        <taxon>Sordariomycetes</taxon>
        <taxon>Hypocreomycetidae</taxon>
        <taxon>Hypocreales</taxon>
        <taxon>Clavicipitaceae</taxon>
        <taxon>Metarhizium</taxon>
    </lineage>
</organism>
<accession>A0A7D5ZBG9</accession>
<gene>
    <name evidence="1" type="ORF">G6M90_00g103640</name>
</gene>
<reference evidence="1 2" key="1">
    <citation type="submission" date="2020-07" db="EMBL/GenBank/DDBJ databases">
        <title>Telomere length de novo assembly of all 7 chromosomes of the fungus, Metarhizium brunneum, using a novel assembly pipeline.</title>
        <authorList>
            <person name="Saud z."/>
            <person name="Kortsinoglou A."/>
            <person name="Kouvelis V.N."/>
            <person name="Butt T.M."/>
        </authorList>
    </citation>
    <scope>NUCLEOTIDE SEQUENCE [LARGE SCALE GENOMIC DNA]</scope>
    <source>
        <strain evidence="1 2">4556</strain>
    </source>
</reference>
<dbReference type="AlphaFoldDB" id="A0A7D5ZBG9"/>
<evidence type="ECO:0000313" key="2">
    <source>
        <dbReference type="Proteomes" id="UP000510686"/>
    </source>
</evidence>
<dbReference type="KEGG" id="mbrn:90968186"/>
<keyword evidence="2" id="KW-1185">Reference proteome</keyword>